<gene>
    <name evidence="2" type="ORF">D5H78_07030</name>
</gene>
<evidence type="ECO:0008006" key="4">
    <source>
        <dbReference type="Google" id="ProtNLM"/>
    </source>
</evidence>
<feature type="signal peptide" evidence="1">
    <location>
        <begin position="1"/>
        <end position="20"/>
    </location>
</feature>
<dbReference type="Proteomes" id="UP000265614">
    <property type="component" value="Unassembled WGS sequence"/>
</dbReference>
<dbReference type="RefSeq" id="WP_119949701.1">
    <property type="nucleotide sequence ID" value="NZ_QZEZ01000002.1"/>
</dbReference>
<name>A0A3A3Z159_9ACTN</name>
<comment type="caution">
    <text evidence="2">The sequence shown here is derived from an EMBL/GenBank/DDBJ whole genome shotgun (WGS) entry which is preliminary data.</text>
</comment>
<accession>A0A3A3Z159</accession>
<proteinExistence type="predicted"/>
<evidence type="ECO:0000256" key="1">
    <source>
        <dbReference type="SAM" id="SignalP"/>
    </source>
</evidence>
<reference evidence="2 3" key="1">
    <citation type="submission" date="2018-09" db="EMBL/GenBank/DDBJ databases">
        <title>YIM 75000 draft genome.</title>
        <authorList>
            <person name="Tang S."/>
            <person name="Feng Y."/>
        </authorList>
    </citation>
    <scope>NUCLEOTIDE SEQUENCE [LARGE SCALE GENOMIC DNA]</scope>
    <source>
        <strain evidence="2 3">YIM 75000</strain>
    </source>
</reference>
<evidence type="ECO:0000313" key="3">
    <source>
        <dbReference type="Proteomes" id="UP000265614"/>
    </source>
</evidence>
<dbReference type="EMBL" id="QZEZ01000002">
    <property type="protein sequence ID" value="RJK96985.1"/>
    <property type="molecule type" value="Genomic_DNA"/>
</dbReference>
<feature type="chain" id="PRO_5039553866" description="Nuclear transport factor 2 family protein" evidence="1">
    <location>
        <begin position="21"/>
        <end position="171"/>
    </location>
</feature>
<protein>
    <recommendedName>
        <fullName evidence="4">Nuclear transport factor 2 family protein</fullName>
    </recommendedName>
</protein>
<keyword evidence="3" id="KW-1185">Reference proteome</keyword>
<evidence type="ECO:0000313" key="2">
    <source>
        <dbReference type="EMBL" id="RJK96985.1"/>
    </source>
</evidence>
<dbReference type="AlphaFoldDB" id="A0A3A3Z159"/>
<organism evidence="2 3">
    <name type="scientific">Vallicoccus soli</name>
    <dbReference type="NCBI Taxonomy" id="2339232"/>
    <lineage>
        <taxon>Bacteria</taxon>
        <taxon>Bacillati</taxon>
        <taxon>Actinomycetota</taxon>
        <taxon>Actinomycetes</taxon>
        <taxon>Motilibacterales</taxon>
        <taxon>Vallicoccaceae</taxon>
        <taxon>Vallicoccus</taxon>
    </lineage>
</organism>
<dbReference type="PROSITE" id="PS51257">
    <property type="entry name" value="PROKAR_LIPOPROTEIN"/>
    <property type="match status" value="1"/>
</dbReference>
<keyword evidence="1" id="KW-0732">Signal</keyword>
<sequence>MRRSLLLLGALLAAGAPVLAGCSDLGPDASAPGAAAGAVPVPPEDPALSGDPVLVARAADVQTDLEPAFDACWDEGSRRWGPPEGSTWEVGSAGAQIDEAGRARRATVGGWSGKGPWTCVAQRNGERWDVARLVLQEAPPAPPGTPPFLPPWGVTVPGPPVPLLPGTVAPL</sequence>